<proteinExistence type="predicted"/>
<sequence>MSYEQRLKAAAGIVLSSDQGVGDESPPFDSAEFGVTASLKPHQVEGVSWLIRRYTLGVNVILGDEVFLSQVTTQPVGVIYFTTNLIHYLLFLCYWLYSVVPNTDLICSCLVAVDLIYCKNLLIKSGFVHQSDLLLIDPLPMLLVHFWKSAACNTDLIYCYLPLAYLNLVTAILFLVLTVALFYFWLGNSKNSIEMLH</sequence>
<accession>A0A9Q0H0Z5</accession>
<evidence type="ECO:0000313" key="2">
    <source>
        <dbReference type="EMBL" id="KAJ4957224.1"/>
    </source>
</evidence>
<keyword evidence="1" id="KW-0472">Membrane</keyword>
<name>A0A9Q0H0Z5_9MAGN</name>
<keyword evidence="1" id="KW-1133">Transmembrane helix</keyword>
<keyword evidence="1" id="KW-0812">Transmembrane</keyword>
<feature type="transmembrane region" description="Helical" evidence="1">
    <location>
        <begin position="78"/>
        <end position="97"/>
    </location>
</feature>
<dbReference type="Proteomes" id="UP001141806">
    <property type="component" value="Unassembled WGS sequence"/>
</dbReference>
<evidence type="ECO:0000313" key="3">
    <source>
        <dbReference type="Proteomes" id="UP001141806"/>
    </source>
</evidence>
<organism evidence="2 3">
    <name type="scientific">Protea cynaroides</name>
    <dbReference type="NCBI Taxonomy" id="273540"/>
    <lineage>
        <taxon>Eukaryota</taxon>
        <taxon>Viridiplantae</taxon>
        <taxon>Streptophyta</taxon>
        <taxon>Embryophyta</taxon>
        <taxon>Tracheophyta</taxon>
        <taxon>Spermatophyta</taxon>
        <taxon>Magnoliopsida</taxon>
        <taxon>Proteales</taxon>
        <taxon>Proteaceae</taxon>
        <taxon>Protea</taxon>
    </lineage>
</organism>
<dbReference type="OrthoDB" id="5857104at2759"/>
<keyword evidence="3" id="KW-1185">Reference proteome</keyword>
<dbReference type="InterPro" id="IPR038718">
    <property type="entry name" value="SNF2-like_sf"/>
</dbReference>
<protein>
    <submittedName>
        <fullName evidence="2">Uncharacterized protein</fullName>
    </submittedName>
</protein>
<comment type="caution">
    <text evidence="2">The sequence shown here is derived from an EMBL/GenBank/DDBJ whole genome shotgun (WGS) entry which is preliminary data.</text>
</comment>
<feature type="transmembrane region" description="Helical" evidence="1">
    <location>
        <begin position="163"/>
        <end position="186"/>
    </location>
</feature>
<dbReference type="AlphaFoldDB" id="A0A9Q0H0Z5"/>
<dbReference type="EMBL" id="JAMYWD010000011">
    <property type="protein sequence ID" value="KAJ4957224.1"/>
    <property type="molecule type" value="Genomic_DNA"/>
</dbReference>
<reference evidence="2" key="1">
    <citation type="journal article" date="2023" name="Plant J.">
        <title>The genome of the king protea, Protea cynaroides.</title>
        <authorList>
            <person name="Chang J."/>
            <person name="Duong T.A."/>
            <person name="Schoeman C."/>
            <person name="Ma X."/>
            <person name="Roodt D."/>
            <person name="Barker N."/>
            <person name="Li Z."/>
            <person name="Van de Peer Y."/>
            <person name="Mizrachi E."/>
        </authorList>
    </citation>
    <scope>NUCLEOTIDE SEQUENCE</scope>
    <source>
        <tissue evidence="2">Young leaves</tissue>
    </source>
</reference>
<gene>
    <name evidence="2" type="ORF">NE237_014007</name>
</gene>
<evidence type="ECO:0000256" key="1">
    <source>
        <dbReference type="SAM" id="Phobius"/>
    </source>
</evidence>
<dbReference type="Gene3D" id="3.40.50.10810">
    <property type="entry name" value="Tandem AAA-ATPase domain"/>
    <property type="match status" value="1"/>
</dbReference>